<protein>
    <submittedName>
        <fullName evidence="1">Uncharacterized protein</fullName>
    </submittedName>
</protein>
<evidence type="ECO:0000313" key="1">
    <source>
        <dbReference type="EMBL" id="GBL84463.1"/>
    </source>
</evidence>
<proteinExistence type="predicted"/>
<gene>
    <name evidence="1" type="ORF">AVEN_183183_1</name>
</gene>
<evidence type="ECO:0000313" key="2">
    <source>
        <dbReference type="Proteomes" id="UP000499080"/>
    </source>
</evidence>
<dbReference type="Proteomes" id="UP000499080">
    <property type="component" value="Unassembled WGS sequence"/>
</dbReference>
<accession>A0A4Y2AXJ8</accession>
<name>A0A4Y2AXJ8_ARAVE</name>
<dbReference type="EMBL" id="BGPR01081784">
    <property type="protein sequence ID" value="GBL84463.1"/>
    <property type="molecule type" value="Genomic_DNA"/>
</dbReference>
<organism evidence="1 2">
    <name type="scientific">Araneus ventricosus</name>
    <name type="common">Orbweaver spider</name>
    <name type="synonym">Epeira ventricosa</name>
    <dbReference type="NCBI Taxonomy" id="182803"/>
    <lineage>
        <taxon>Eukaryota</taxon>
        <taxon>Metazoa</taxon>
        <taxon>Ecdysozoa</taxon>
        <taxon>Arthropoda</taxon>
        <taxon>Chelicerata</taxon>
        <taxon>Arachnida</taxon>
        <taxon>Araneae</taxon>
        <taxon>Araneomorphae</taxon>
        <taxon>Entelegynae</taxon>
        <taxon>Araneoidea</taxon>
        <taxon>Araneidae</taxon>
        <taxon>Araneus</taxon>
    </lineage>
</organism>
<dbReference type="AlphaFoldDB" id="A0A4Y2AXJ8"/>
<comment type="caution">
    <text evidence="1">The sequence shown here is derived from an EMBL/GenBank/DDBJ whole genome shotgun (WGS) entry which is preliminary data.</text>
</comment>
<sequence length="131" mass="15306">MEDLISSLAASIWGIRQGCCKETQETKHKSMEWSHMPRQGRLGYHHHCRSIRGIRRECCMRLRKQNISSMEWESHMLATEDLAISQCSIDLGNKTRMLRHETQEAKQKFIKWSHIYSLLTNLGMTDVACDL</sequence>
<keyword evidence="2" id="KW-1185">Reference proteome</keyword>
<reference evidence="1 2" key="1">
    <citation type="journal article" date="2019" name="Sci. Rep.">
        <title>Orb-weaving spider Araneus ventricosus genome elucidates the spidroin gene catalogue.</title>
        <authorList>
            <person name="Kono N."/>
            <person name="Nakamura H."/>
            <person name="Ohtoshi R."/>
            <person name="Moran D.A.P."/>
            <person name="Shinohara A."/>
            <person name="Yoshida Y."/>
            <person name="Fujiwara M."/>
            <person name="Mori M."/>
            <person name="Tomita M."/>
            <person name="Arakawa K."/>
        </authorList>
    </citation>
    <scope>NUCLEOTIDE SEQUENCE [LARGE SCALE GENOMIC DNA]</scope>
</reference>